<gene>
    <name evidence="9" type="ORF">ACFO8Q_07660</name>
</gene>
<evidence type="ECO:0000256" key="7">
    <source>
        <dbReference type="PIRNR" id="PIRNR001123"/>
    </source>
</evidence>
<evidence type="ECO:0000256" key="6">
    <source>
        <dbReference type="ARBA" id="ARBA00023049"/>
    </source>
</evidence>
<dbReference type="InterPro" id="IPR002933">
    <property type="entry name" value="Peptidase_M20"/>
</dbReference>
<dbReference type="NCBIfam" id="TIGR01883">
    <property type="entry name" value="PepT-like"/>
    <property type="match status" value="1"/>
</dbReference>
<protein>
    <submittedName>
        <fullName evidence="9">M20/M25/M40 family metallo-hydrolase</fullName>
    </submittedName>
</protein>
<dbReference type="SUPFAM" id="SSF55031">
    <property type="entry name" value="Bacterial exopeptidase dimerisation domain"/>
    <property type="match status" value="1"/>
</dbReference>
<proteinExistence type="inferred from homology"/>
<comment type="caution">
    <text evidence="9">The sequence shown here is derived from an EMBL/GenBank/DDBJ whole genome shotgun (WGS) entry which is preliminary data.</text>
</comment>
<reference evidence="10" key="1">
    <citation type="journal article" date="2019" name="Int. J. Syst. Evol. Microbiol.">
        <title>The Global Catalogue of Microorganisms (GCM) 10K type strain sequencing project: providing services to taxonomists for standard genome sequencing and annotation.</title>
        <authorList>
            <consortium name="The Broad Institute Genomics Platform"/>
            <consortium name="The Broad Institute Genome Sequencing Center for Infectious Disease"/>
            <person name="Wu L."/>
            <person name="Ma J."/>
        </authorList>
    </citation>
    <scope>NUCLEOTIDE SEQUENCE [LARGE SCALE GENOMIC DNA]</scope>
    <source>
        <strain evidence="10">WYCCWR 12678</strain>
    </source>
</reference>
<dbReference type="SUPFAM" id="SSF53187">
    <property type="entry name" value="Zn-dependent exopeptidases"/>
    <property type="match status" value="1"/>
</dbReference>
<evidence type="ECO:0000313" key="10">
    <source>
        <dbReference type="Proteomes" id="UP001596002"/>
    </source>
</evidence>
<dbReference type="InterPro" id="IPR001261">
    <property type="entry name" value="ArgE/DapE_CS"/>
</dbReference>
<comment type="cofactor">
    <cofactor evidence="1">
        <name>Zn(2+)</name>
        <dbReference type="ChEBI" id="CHEBI:29105"/>
    </cofactor>
</comment>
<keyword evidence="10" id="KW-1185">Reference proteome</keyword>
<dbReference type="PANTHER" id="PTHR42994:SF2">
    <property type="entry name" value="PEPTIDASE"/>
    <property type="match status" value="1"/>
</dbReference>
<sequence>MADVNEKRLVDRFLQMVQIDSPSSHEREMADYLKKELASLGFEVAEDDAGRDLLQTLGDMRGAETIRFAGNLIARKKGTVQEASPVLFAAHMDTVVSNKGVKASIQDGVIRTDGRTILGADDKAGIAALLEVAQIIQENRLPHGDLEFVFTIAEETGLNGARLLDKKNLRAKFGFVMDSGGPPNVVIGASPTEIDFSIKIYGKAAHSGVNPEDGVSAIAAAGHGLSKVQMGRIDEETTVNIGVIKGGEKTNIVCDYVELWGEVRSRNKEKLSWEIAKIQTAFAMACEKVGARFEMEEQQIYSGFQLTESDEVVQIAFEGARKAGMNPQLAPRGGGSDTNIFNAAGIPCVNLGVGASKDHTVEESVSVKDLVQASQLVLGIVETVVERAGAEVHR</sequence>
<keyword evidence="5" id="KW-0862">Zinc</keyword>
<evidence type="ECO:0000256" key="3">
    <source>
        <dbReference type="ARBA" id="ARBA00022723"/>
    </source>
</evidence>
<dbReference type="PIRSF" id="PIRSF001123">
    <property type="entry name" value="PepA_GA"/>
    <property type="match status" value="1"/>
</dbReference>
<keyword evidence="2" id="KW-0645">Protease</keyword>
<dbReference type="Pfam" id="PF01546">
    <property type="entry name" value="Peptidase_M20"/>
    <property type="match status" value="1"/>
</dbReference>
<keyword evidence="4" id="KW-0378">Hydrolase</keyword>
<evidence type="ECO:0000259" key="8">
    <source>
        <dbReference type="Pfam" id="PF07687"/>
    </source>
</evidence>
<dbReference type="EMBL" id="JBHSHC010000052">
    <property type="protein sequence ID" value="MFC4767236.1"/>
    <property type="molecule type" value="Genomic_DNA"/>
</dbReference>
<evidence type="ECO:0000256" key="4">
    <source>
        <dbReference type="ARBA" id="ARBA00022801"/>
    </source>
</evidence>
<dbReference type="InterPro" id="IPR011650">
    <property type="entry name" value="Peptidase_M20_dimer"/>
</dbReference>
<dbReference type="PANTHER" id="PTHR42994">
    <property type="entry name" value="PEPTIDASE T"/>
    <property type="match status" value="1"/>
</dbReference>
<dbReference type="Pfam" id="PF07687">
    <property type="entry name" value="M20_dimer"/>
    <property type="match status" value="1"/>
</dbReference>
<evidence type="ECO:0000256" key="5">
    <source>
        <dbReference type="ARBA" id="ARBA00022833"/>
    </source>
</evidence>
<comment type="similarity">
    <text evidence="7">Belongs to the peptidase M42 family.</text>
</comment>
<accession>A0ABV9PY78</accession>
<keyword evidence="3" id="KW-0479">Metal-binding</keyword>
<evidence type="ECO:0000313" key="9">
    <source>
        <dbReference type="EMBL" id="MFC4767236.1"/>
    </source>
</evidence>
<dbReference type="Proteomes" id="UP001596002">
    <property type="component" value="Unassembled WGS sequence"/>
</dbReference>
<dbReference type="PROSITE" id="PS00758">
    <property type="entry name" value="ARGE_DAPE_CPG2_1"/>
    <property type="match status" value="1"/>
</dbReference>
<dbReference type="InterPro" id="IPR010162">
    <property type="entry name" value="PepT-like"/>
</dbReference>
<dbReference type="Gene3D" id="3.30.70.360">
    <property type="match status" value="1"/>
</dbReference>
<name>A0ABV9PY78_9BACL</name>
<dbReference type="InterPro" id="IPR008007">
    <property type="entry name" value="Peptidase_M42"/>
</dbReference>
<feature type="domain" description="Peptidase M20 dimerisation" evidence="8">
    <location>
        <begin position="195"/>
        <end position="283"/>
    </location>
</feature>
<dbReference type="RefSeq" id="WP_380025162.1">
    <property type="nucleotide sequence ID" value="NZ_JBHSHC010000052.1"/>
</dbReference>
<organism evidence="9 10">
    <name type="scientific">Effusibacillus consociatus</name>
    <dbReference type="NCBI Taxonomy" id="1117041"/>
    <lineage>
        <taxon>Bacteria</taxon>
        <taxon>Bacillati</taxon>
        <taxon>Bacillota</taxon>
        <taxon>Bacilli</taxon>
        <taxon>Bacillales</taxon>
        <taxon>Alicyclobacillaceae</taxon>
        <taxon>Effusibacillus</taxon>
    </lineage>
</organism>
<dbReference type="InterPro" id="IPR036264">
    <property type="entry name" value="Bact_exopeptidase_dim_dom"/>
</dbReference>
<evidence type="ECO:0000256" key="2">
    <source>
        <dbReference type="ARBA" id="ARBA00022670"/>
    </source>
</evidence>
<evidence type="ECO:0000256" key="1">
    <source>
        <dbReference type="ARBA" id="ARBA00001947"/>
    </source>
</evidence>
<dbReference type="Gene3D" id="3.40.630.10">
    <property type="entry name" value="Zn peptidases"/>
    <property type="match status" value="1"/>
</dbReference>
<keyword evidence="6" id="KW-0482">Metalloprotease</keyword>